<dbReference type="SUPFAM" id="SSF56349">
    <property type="entry name" value="DNA breaking-rejoining enzymes"/>
    <property type="match status" value="1"/>
</dbReference>
<sequence length="386" mass="45406">MANVKIQKRVRQNGNSYVVTYSDPVTGKSRYYKTFRRMREAQDARNELRQLIDAGKAQSIRRTKIEMRTFGEVSGSLREIWKTRLKRDRLREETVDGYNDNANLLDREFGGRLLCEISRKDIVEYRDRVADMNSNVSANRRLFILKQVFKHGLKLGAIVEDPSTGISKLSEKAHERNRYLRKHEIQLLIAACRQTRSKHYLPALIWLGVEHGTSRQEALDLKWSDVGLDYTDEAFVRLYRTKNQQERTFNIGYNSLQALLHWREHLKWMRHRKNIVPVETRFIFCRLNGQRIKRFDSAWYSACRFAGIEDLHYHDLRHTFCSHIILQGGDLKDAKEMIGHSDLSMTDRYTHLTLNRKKTLIDRLSDYYKDDGQGGRMEPRSSGTFG</sequence>
<gene>
    <name evidence="7" type="ORF">DSCW_63830</name>
</gene>
<dbReference type="GO" id="GO:0006310">
    <property type="term" value="P:DNA recombination"/>
    <property type="evidence" value="ECO:0007669"/>
    <property type="project" value="UniProtKB-KW"/>
</dbReference>
<dbReference type="AlphaFoldDB" id="A0A5K7ZAU1"/>
<dbReference type="GO" id="GO:0015074">
    <property type="term" value="P:DNA integration"/>
    <property type="evidence" value="ECO:0007669"/>
    <property type="project" value="UniProtKB-KW"/>
</dbReference>
<evidence type="ECO:0000313" key="8">
    <source>
        <dbReference type="Proteomes" id="UP000427769"/>
    </source>
</evidence>
<dbReference type="InterPro" id="IPR044068">
    <property type="entry name" value="CB"/>
</dbReference>
<dbReference type="Proteomes" id="UP000427769">
    <property type="component" value="Chromosome"/>
</dbReference>
<organism evidence="7 8">
    <name type="scientific">Desulfosarcina widdelii</name>
    <dbReference type="NCBI Taxonomy" id="947919"/>
    <lineage>
        <taxon>Bacteria</taxon>
        <taxon>Pseudomonadati</taxon>
        <taxon>Thermodesulfobacteriota</taxon>
        <taxon>Desulfobacteria</taxon>
        <taxon>Desulfobacterales</taxon>
        <taxon>Desulfosarcinaceae</taxon>
        <taxon>Desulfosarcina</taxon>
    </lineage>
</organism>
<evidence type="ECO:0000256" key="4">
    <source>
        <dbReference type="PROSITE-ProRule" id="PRU01248"/>
    </source>
</evidence>
<evidence type="ECO:0008006" key="9">
    <source>
        <dbReference type="Google" id="ProtNLM"/>
    </source>
</evidence>
<dbReference type="PROSITE" id="PS51900">
    <property type="entry name" value="CB"/>
    <property type="match status" value="1"/>
</dbReference>
<reference evidence="7 8" key="1">
    <citation type="submission" date="2019-11" db="EMBL/GenBank/DDBJ databases">
        <title>Comparative genomics of hydrocarbon-degrading Desulfosarcina strains.</title>
        <authorList>
            <person name="Watanabe M."/>
            <person name="Kojima H."/>
            <person name="Fukui M."/>
        </authorList>
    </citation>
    <scope>NUCLEOTIDE SEQUENCE [LARGE SCALE GENOMIC DNA]</scope>
    <source>
        <strain evidence="7 8">PP31</strain>
    </source>
</reference>
<dbReference type="Pfam" id="PF00589">
    <property type="entry name" value="Phage_integrase"/>
    <property type="match status" value="1"/>
</dbReference>
<dbReference type="CDD" id="cd00796">
    <property type="entry name" value="INT_Rci_Hp1_C"/>
    <property type="match status" value="1"/>
</dbReference>
<dbReference type="InterPro" id="IPR010998">
    <property type="entry name" value="Integrase_recombinase_N"/>
</dbReference>
<dbReference type="Gene3D" id="1.10.150.130">
    <property type="match status" value="1"/>
</dbReference>
<dbReference type="InterPro" id="IPR002104">
    <property type="entry name" value="Integrase_catalytic"/>
</dbReference>
<evidence type="ECO:0000256" key="1">
    <source>
        <dbReference type="ARBA" id="ARBA00022908"/>
    </source>
</evidence>
<evidence type="ECO:0000256" key="3">
    <source>
        <dbReference type="ARBA" id="ARBA00023172"/>
    </source>
</evidence>
<feature type="domain" description="Core-binding (CB)" evidence="6">
    <location>
        <begin position="68"/>
        <end position="153"/>
    </location>
</feature>
<evidence type="ECO:0000259" key="6">
    <source>
        <dbReference type="PROSITE" id="PS51900"/>
    </source>
</evidence>
<evidence type="ECO:0000313" key="7">
    <source>
        <dbReference type="EMBL" id="BBO78966.1"/>
    </source>
</evidence>
<dbReference type="RefSeq" id="WP_155307545.1">
    <property type="nucleotide sequence ID" value="NZ_AP021875.1"/>
</dbReference>
<dbReference type="Gene3D" id="1.10.443.10">
    <property type="entry name" value="Intergrase catalytic core"/>
    <property type="match status" value="1"/>
</dbReference>
<dbReference type="InterPro" id="IPR011010">
    <property type="entry name" value="DNA_brk_join_enz"/>
</dbReference>
<feature type="domain" description="Tyr recombinase" evidence="5">
    <location>
        <begin position="175"/>
        <end position="362"/>
    </location>
</feature>
<dbReference type="PANTHER" id="PTHR30349:SF94">
    <property type="entry name" value="INTEGRASE_RECOMBINASE HI_1414-RELATED"/>
    <property type="match status" value="1"/>
</dbReference>
<name>A0A5K7ZAU1_9BACT</name>
<dbReference type="GO" id="GO:0003677">
    <property type="term" value="F:DNA binding"/>
    <property type="evidence" value="ECO:0007669"/>
    <property type="project" value="UniProtKB-UniRule"/>
</dbReference>
<dbReference type="OrthoDB" id="9789256at2"/>
<evidence type="ECO:0000259" key="5">
    <source>
        <dbReference type="PROSITE" id="PS51898"/>
    </source>
</evidence>
<dbReference type="EMBL" id="AP021875">
    <property type="protein sequence ID" value="BBO78966.1"/>
    <property type="molecule type" value="Genomic_DNA"/>
</dbReference>
<dbReference type="KEGG" id="dwd:DSCW_63830"/>
<accession>A0A5K7ZAU1</accession>
<keyword evidence="8" id="KW-1185">Reference proteome</keyword>
<keyword evidence="3" id="KW-0233">DNA recombination</keyword>
<dbReference type="PANTHER" id="PTHR30349">
    <property type="entry name" value="PHAGE INTEGRASE-RELATED"/>
    <property type="match status" value="1"/>
</dbReference>
<protein>
    <recommendedName>
        <fullName evidence="9">Site-specific integrase</fullName>
    </recommendedName>
</protein>
<evidence type="ECO:0000256" key="2">
    <source>
        <dbReference type="ARBA" id="ARBA00023125"/>
    </source>
</evidence>
<dbReference type="InterPro" id="IPR050090">
    <property type="entry name" value="Tyrosine_recombinase_XerCD"/>
</dbReference>
<keyword evidence="1" id="KW-0229">DNA integration</keyword>
<dbReference type="PROSITE" id="PS51898">
    <property type="entry name" value="TYR_RECOMBINASE"/>
    <property type="match status" value="1"/>
</dbReference>
<dbReference type="InterPro" id="IPR013762">
    <property type="entry name" value="Integrase-like_cat_sf"/>
</dbReference>
<keyword evidence="2 4" id="KW-0238">DNA-binding</keyword>
<proteinExistence type="predicted"/>